<feature type="compositionally biased region" description="Polar residues" evidence="2">
    <location>
        <begin position="29"/>
        <end position="40"/>
    </location>
</feature>
<evidence type="ECO:0000313" key="4">
    <source>
        <dbReference type="Proteomes" id="UP000504610"/>
    </source>
</evidence>
<evidence type="ECO:0000256" key="2">
    <source>
        <dbReference type="SAM" id="MobiDB-lite"/>
    </source>
</evidence>
<dbReference type="PANTHER" id="PTHR31286:SF148">
    <property type="entry name" value="DUF4283 DOMAIN-CONTAINING PROTEIN"/>
    <property type="match status" value="1"/>
</dbReference>
<evidence type="ECO:0000313" key="5">
    <source>
        <dbReference type="RefSeq" id="XP_056867299.1"/>
    </source>
</evidence>
<feature type="compositionally biased region" description="Basic and acidic residues" evidence="2">
    <location>
        <begin position="467"/>
        <end position="488"/>
    </location>
</feature>
<keyword evidence="1" id="KW-0175">Coiled coil</keyword>
<feature type="compositionally biased region" description="Low complexity" evidence="2">
    <location>
        <begin position="1"/>
        <end position="19"/>
    </location>
</feature>
<feature type="region of interest" description="Disordered" evidence="2">
    <location>
        <begin position="1"/>
        <end position="40"/>
    </location>
</feature>
<dbReference type="AlphaFoldDB" id="A0A9W3DUB5"/>
<name>A0A9W3DUB5_RAPSA</name>
<feature type="region of interest" description="Disordered" evidence="2">
    <location>
        <begin position="467"/>
        <end position="507"/>
    </location>
</feature>
<dbReference type="OrthoDB" id="1304206at2759"/>
<keyword evidence="4" id="KW-1185">Reference proteome</keyword>
<dbReference type="InterPro" id="IPR025558">
    <property type="entry name" value="DUF4283"/>
</dbReference>
<dbReference type="KEGG" id="rsz:130512878"/>
<reference evidence="4" key="1">
    <citation type="journal article" date="2019" name="Database">
        <title>The radish genome database (RadishGD): an integrated information resource for radish genomics.</title>
        <authorList>
            <person name="Yu H.J."/>
            <person name="Baek S."/>
            <person name="Lee Y.J."/>
            <person name="Cho A."/>
            <person name="Mun J.H."/>
        </authorList>
    </citation>
    <scope>NUCLEOTIDE SEQUENCE [LARGE SCALE GENOMIC DNA]</scope>
    <source>
        <strain evidence="4">cv. WK10039</strain>
    </source>
</reference>
<sequence>MSSAVSPGSPSTPTSEGTSLVKAQGSVHGGSNFTAAMDSNPSLAKDLDQQCLTIGSKDLERKNQGDEQLITGMDLNTNSEKVIEKKEEESIGGLKGSWVRAVQGQKVLKKYDVEVTMKDGVGSVMVPEEITKDVPPLWEDFLIGKFLDTAPHIAKIHAIVNKIWNLNDKAQKIEVFEVDETSMKFKILNNADRNRILRRGMWNLAGIPVVVTKWSPVTEKEKPPVQSIPMWVHIKNVPIKMFSWQGLSFLTSPIGSPERLHPETAQCLKLDVAKIFVKVDLSKELPKKMNFTIQGEEVLVEYSYPRLPTKCQECGTWGHKTCAKGRESNESKKEVLEEGEIGVEKQEEKSGLKKAVEKGEVEGSSLLKASEVEKQIMEGDLSLSGKKKEEVKEDIMVEKVDKENEWLDVSPGKASCSPIRQTLEFGQVAILQNSRFSVLVEEQEEEMNEEEKELQIEEDILEETEVFQRQRLPRESKMNHRYLKDKISQKAQDVGPSYLNKKKPRRQ</sequence>
<evidence type="ECO:0000256" key="1">
    <source>
        <dbReference type="SAM" id="Coils"/>
    </source>
</evidence>
<organism evidence="4 5">
    <name type="scientific">Raphanus sativus</name>
    <name type="common">Radish</name>
    <name type="synonym">Raphanus raphanistrum var. sativus</name>
    <dbReference type="NCBI Taxonomy" id="3726"/>
    <lineage>
        <taxon>Eukaryota</taxon>
        <taxon>Viridiplantae</taxon>
        <taxon>Streptophyta</taxon>
        <taxon>Embryophyta</taxon>
        <taxon>Tracheophyta</taxon>
        <taxon>Spermatophyta</taxon>
        <taxon>Magnoliopsida</taxon>
        <taxon>eudicotyledons</taxon>
        <taxon>Gunneridae</taxon>
        <taxon>Pentapetalae</taxon>
        <taxon>rosids</taxon>
        <taxon>malvids</taxon>
        <taxon>Brassicales</taxon>
        <taxon>Brassicaceae</taxon>
        <taxon>Brassiceae</taxon>
        <taxon>Raphanus</taxon>
    </lineage>
</organism>
<accession>A0A9W3DUB5</accession>
<dbReference type="PANTHER" id="PTHR31286">
    <property type="entry name" value="GLYCINE-RICH CELL WALL STRUCTURAL PROTEIN 1.8-LIKE"/>
    <property type="match status" value="1"/>
</dbReference>
<protein>
    <submittedName>
        <fullName evidence="5">Uncharacterized protein LOC130512878</fullName>
    </submittedName>
</protein>
<proteinExistence type="predicted"/>
<dbReference type="GeneID" id="130512878"/>
<gene>
    <name evidence="5" type="primary">LOC130512878</name>
</gene>
<dbReference type="RefSeq" id="XP_056867299.1">
    <property type="nucleotide sequence ID" value="XM_057011319.1"/>
</dbReference>
<feature type="coiled-coil region" evidence="1">
    <location>
        <begin position="433"/>
        <end position="464"/>
    </location>
</feature>
<evidence type="ECO:0000259" key="3">
    <source>
        <dbReference type="Pfam" id="PF14111"/>
    </source>
</evidence>
<reference evidence="5" key="2">
    <citation type="submission" date="2025-08" db="UniProtKB">
        <authorList>
            <consortium name="RefSeq"/>
        </authorList>
    </citation>
    <scope>IDENTIFICATION</scope>
    <source>
        <tissue evidence="5">Leaf</tissue>
    </source>
</reference>
<dbReference type="Proteomes" id="UP000504610">
    <property type="component" value="Chromosome 5"/>
</dbReference>
<dbReference type="InterPro" id="IPR040256">
    <property type="entry name" value="At4g02000-like"/>
</dbReference>
<dbReference type="Pfam" id="PF14111">
    <property type="entry name" value="DUF4283"/>
    <property type="match status" value="1"/>
</dbReference>
<feature type="domain" description="DUF4283" evidence="3">
    <location>
        <begin position="137"/>
        <end position="217"/>
    </location>
</feature>